<dbReference type="AlphaFoldDB" id="A0A4Q5IW97"/>
<dbReference type="SUPFAM" id="SSF51182">
    <property type="entry name" value="RmlC-like cupins"/>
    <property type="match status" value="1"/>
</dbReference>
<sequence>MTEPIRVVRASDLVDADPTPGMVRLRAFEQPLLWAGKVETAPGAISGWHHHDLNQSSLYVVSGILRLEFEGHDGWLDAGPGDFVLVPAYTVHRESNPTDEVSVAVIARAGGGIPTVNVDAPPGR</sequence>
<proteinExistence type="predicted"/>
<reference evidence="2 3" key="1">
    <citation type="submission" date="2019-01" db="EMBL/GenBank/DDBJ databases">
        <title>Nocardioides guangzhouensis sp. nov., an actinobacterium isolated from soil.</title>
        <authorList>
            <person name="Fu Y."/>
            <person name="Cai Y."/>
            <person name="Lin Z."/>
            <person name="Chen P."/>
        </authorList>
    </citation>
    <scope>NUCLEOTIDE SEQUENCE [LARGE SCALE GENOMIC DNA]</scope>
    <source>
        <strain evidence="2 3">NBRC 105384</strain>
    </source>
</reference>
<evidence type="ECO:0000313" key="3">
    <source>
        <dbReference type="Proteomes" id="UP000291189"/>
    </source>
</evidence>
<accession>A0A4Q5IW97</accession>
<dbReference type="OrthoDB" id="3620182at2"/>
<dbReference type="EMBL" id="SDPU01000035">
    <property type="protein sequence ID" value="RYU09398.1"/>
    <property type="molecule type" value="Genomic_DNA"/>
</dbReference>
<dbReference type="PANTHER" id="PTHR40112:SF1">
    <property type="entry name" value="H2HPP ISOMERASE"/>
    <property type="match status" value="1"/>
</dbReference>
<dbReference type="Proteomes" id="UP000291189">
    <property type="component" value="Unassembled WGS sequence"/>
</dbReference>
<feature type="domain" description="Cupin type-2" evidence="1">
    <location>
        <begin position="38"/>
        <end position="104"/>
    </location>
</feature>
<keyword evidence="3" id="KW-1185">Reference proteome</keyword>
<dbReference type="InterPro" id="IPR011051">
    <property type="entry name" value="RmlC_Cupin_sf"/>
</dbReference>
<protein>
    <submittedName>
        <fullName evidence="2">Cupin domain-containing protein</fullName>
    </submittedName>
</protein>
<dbReference type="InterPro" id="IPR052535">
    <property type="entry name" value="Bacilysin_H2HPP_isomerase"/>
</dbReference>
<evidence type="ECO:0000259" key="1">
    <source>
        <dbReference type="Pfam" id="PF07883"/>
    </source>
</evidence>
<dbReference type="Pfam" id="PF07883">
    <property type="entry name" value="Cupin_2"/>
    <property type="match status" value="1"/>
</dbReference>
<comment type="caution">
    <text evidence="2">The sequence shown here is derived from an EMBL/GenBank/DDBJ whole genome shotgun (WGS) entry which is preliminary data.</text>
</comment>
<name>A0A4Q5IW97_9ACTN</name>
<dbReference type="PANTHER" id="PTHR40112">
    <property type="entry name" value="H2HPP ISOMERASE"/>
    <property type="match status" value="1"/>
</dbReference>
<dbReference type="InterPro" id="IPR013096">
    <property type="entry name" value="Cupin_2"/>
</dbReference>
<dbReference type="RefSeq" id="WP_129989163.1">
    <property type="nucleotide sequence ID" value="NZ_SDPU01000035.1"/>
</dbReference>
<dbReference type="Gene3D" id="2.60.120.10">
    <property type="entry name" value="Jelly Rolls"/>
    <property type="match status" value="1"/>
</dbReference>
<dbReference type="InterPro" id="IPR014710">
    <property type="entry name" value="RmlC-like_jellyroll"/>
</dbReference>
<gene>
    <name evidence="2" type="ORF">ETU37_20230</name>
</gene>
<evidence type="ECO:0000313" key="2">
    <source>
        <dbReference type="EMBL" id="RYU09398.1"/>
    </source>
</evidence>
<organism evidence="2 3">
    <name type="scientific">Nocardioides iriomotensis</name>
    <dbReference type="NCBI Taxonomy" id="715784"/>
    <lineage>
        <taxon>Bacteria</taxon>
        <taxon>Bacillati</taxon>
        <taxon>Actinomycetota</taxon>
        <taxon>Actinomycetes</taxon>
        <taxon>Propionibacteriales</taxon>
        <taxon>Nocardioidaceae</taxon>
        <taxon>Nocardioides</taxon>
    </lineage>
</organism>